<feature type="compositionally biased region" description="Basic and acidic residues" evidence="1">
    <location>
        <begin position="18"/>
        <end position="27"/>
    </location>
</feature>
<keyword evidence="3" id="KW-1185">Reference proteome</keyword>
<protein>
    <submittedName>
        <fullName evidence="2">Uncharacterized protein</fullName>
    </submittedName>
</protein>
<evidence type="ECO:0000256" key="1">
    <source>
        <dbReference type="SAM" id="MobiDB-lite"/>
    </source>
</evidence>
<dbReference type="EMBL" id="ML993872">
    <property type="protein sequence ID" value="KAF2204613.1"/>
    <property type="molecule type" value="Genomic_DNA"/>
</dbReference>
<proteinExistence type="predicted"/>
<dbReference type="Proteomes" id="UP000799536">
    <property type="component" value="Unassembled WGS sequence"/>
</dbReference>
<evidence type="ECO:0000313" key="3">
    <source>
        <dbReference type="Proteomes" id="UP000799536"/>
    </source>
</evidence>
<comment type="caution">
    <text evidence="2">The sequence shown here is derived from an EMBL/GenBank/DDBJ whole genome shotgun (WGS) entry which is preliminary data.</text>
</comment>
<dbReference type="OrthoDB" id="5397330at2759"/>
<organism evidence="2 3">
    <name type="scientific">Delitschia confertaspora ATCC 74209</name>
    <dbReference type="NCBI Taxonomy" id="1513339"/>
    <lineage>
        <taxon>Eukaryota</taxon>
        <taxon>Fungi</taxon>
        <taxon>Dikarya</taxon>
        <taxon>Ascomycota</taxon>
        <taxon>Pezizomycotina</taxon>
        <taxon>Dothideomycetes</taxon>
        <taxon>Pleosporomycetidae</taxon>
        <taxon>Pleosporales</taxon>
        <taxon>Delitschiaceae</taxon>
        <taxon>Delitschia</taxon>
    </lineage>
</organism>
<name>A0A9P4JY33_9PLEO</name>
<gene>
    <name evidence="2" type="ORF">GQ43DRAFT_141274</name>
</gene>
<dbReference type="AlphaFoldDB" id="A0A9P4JY33"/>
<reference evidence="2" key="1">
    <citation type="journal article" date="2020" name="Stud. Mycol.">
        <title>101 Dothideomycetes genomes: a test case for predicting lifestyles and emergence of pathogens.</title>
        <authorList>
            <person name="Haridas S."/>
            <person name="Albert R."/>
            <person name="Binder M."/>
            <person name="Bloem J."/>
            <person name="Labutti K."/>
            <person name="Salamov A."/>
            <person name="Andreopoulos B."/>
            <person name="Baker S."/>
            <person name="Barry K."/>
            <person name="Bills G."/>
            <person name="Bluhm B."/>
            <person name="Cannon C."/>
            <person name="Castanera R."/>
            <person name="Culley D."/>
            <person name="Daum C."/>
            <person name="Ezra D."/>
            <person name="Gonzalez J."/>
            <person name="Henrissat B."/>
            <person name="Kuo A."/>
            <person name="Liang C."/>
            <person name="Lipzen A."/>
            <person name="Lutzoni F."/>
            <person name="Magnuson J."/>
            <person name="Mondo S."/>
            <person name="Nolan M."/>
            <person name="Ohm R."/>
            <person name="Pangilinan J."/>
            <person name="Park H.-J."/>
            <person name="Ramirez L."/>
            <person name="Alfaro M."/>
            <person name="Sun H."/>
            <person name="Tritt A."/>
            <person name="Yoshinaga Y."/>
            <person name="Zwiers L.-H."/>
            <person name="Turgeon B."/>
            <person name="Goodwin S."/>
            <person name="Spatafora J."/>
            <person name="Crous P."/>
            <person name="Grigoriev I."/>
        </authorList>
    </citation>
    <scope>NUCLEOTIDE SEQUENCE</scope>
    <source>
        <strain evidence="2">ATCC 74209</strain>
    </source>
</reference>
<evidence type="ECO:0000313" key="2">
    <source>
        <dbReference type="EMBL" id="KAF2204613.1"/>
    </source>
</evidence>
<feature type="region of interest" description="Disordered" evidence="1">
    <location>
        <begin position="9"/>
        <end position="41"/>
    </location>
</feature>
<accession>A0A9P4JY33</accession>
<sequence>MPIRNLFRRAGGADTLDEAQRSTERSLSRNGANGRNPLDIKQPAEYKLSEINDSGVYLPVRAITSSTLAPRETKFLALEVQHLNHILEPPHLTQRE</sequence>